<dbReference type="EMBL" id="JTDY01006754">
    <property type="protein sequence ID" value="KOB65717.1"/>
    <property type="molecule type" value="Genomic_DNA"/>
</dbReference>
<keyword evidence="3" id="KW-1185">Reference proteome</keyword>
<dbReference type="SUPFAM" id="SSF55920">
    <property type="entry name" value="Creatinase/aminopeptidase"/>
    <property type="match status" value="1"/>
</dbReference>
<feature type="domain" description="Peptidase M24" evidence="1">
    <location>
        <begin position="51"/>
        <end position="173"/>
    </location>
</feature>
<comment type="caution">
    <text evidence="2">The sequence shown here is derived from an EMBL/GenBank/DDBJ whole genome shotgun (WGS) entry which is preliminary data.</text>
</comment>
<protein>
    <submittedName>
        <fullName evidence="2">Methionine aminopeptidase 1</fullName>
    </submittedName>
</protein>
<dbReference type="Proteomes" id="UP000037510">
    <property type="component" value="Unassembled WGS sequence"/>
</dbReference>
<name>A0A0L7KR15_OPEBR</name>
<evidence type="ECO:0000313" key="2">
    <source>
        <dbReference type="EMBL" id="KOB65717.1"/>
    </source>
</evidence>
<dbReference type="PANTHER" id="PTHR43330:SF8">
    <property type="entry name" value="METHIONINE AMINOPEPTIDASE 1D, MITOCHONDRIAL"/>
    <property type="match status" value="1"/>
</dbReference>
<dbReference type="InterPro" id="IPR001714">
    <property type="entry name" value="Pept_M24_MAP"/>
</dbReference>
<keyword evidence="2" id="KW-0031">Aminopeptidase</keyword>
<keyword evidence="2" id="KW-0378">Hydrolase</keyword>
<dbReference type="Pfam" id="PF00557">
    <property type="entry name" value="Peptidase_M24"/>
    <property type="match status" value="1"/>
</dbReference>
<proteinExistence type="predicted"/>
<keyword evidence="2" id="KW-0645">Protease</keyword>
<dbReference type="InterPro" id="IPR036005">
    <property type="entry name" value="Creatinase/aminopeptidase-like"/>
</dbReference>
<dbReference type="Gene3D" id="3.90.230.10">
    <property type="entry name" value="Creatinase/methionine aminopeptidase superfamily"/>
    <property type="match status" value="2"/>
</dbReference>
<dbReference type="PRINTS" id="PR00599">
    <property type="entry name" value="MAPEPTIDASE"/>
</dbReference>
<reference evidence="2 3" key="1">
    <citation type="journal article" date="2015" name="Genome Biol. Evol.">
        <title>The genome of winter moth (Operophtera brumata) provides a genomic perspective on sexual dimorphism and phenology.</title>
        <authorList>
            <person name="Derks M.F."/>
            <person name="Smit S."/>
            <person name="Salis L."/>
            <person name="Schijlen E."/>
            <person name="Bossers A."/>
            <person name="Mateman C."/>
            <person name="Pijl A.S."/>
            <person name="de Ridder D."/>
            <person name="Groenen M.A."/>
            <person name="Visser M.E."/>
            <person name="Megens H.J."/>
        </authorList>
    </citation>
    <scope>NUCLEOTIDE SEQUENCE [LARGE SCALE GENOMIC DNA]</scope>
    <source>
        <strain evidence="2">WM2013NL</strain>
        <tissue evidence="2">Head and thorax</tissue>
    </source>
</reference>
<dbReference type="PANTHER" id="PTHR43330">
    <property type="entry name" value="METHIONINE AMINOPEPTIDASE"/>
    <property type="match status" value="1"/>
</dbReference>
<dbReference type="GO" id="GO:0070006">
    <property type="term" value="F:metalloaminopeptidase activity"/>
    <property type="evidence" value="ECO:0007669"/>
    <property type="project" value="TreeGrafter"/>
</dbReference>
<evidence type="ECO:0000313" key="3">
    <source>
        <dbReference type="Proteomes" id="UP000037510"/>
    </source>
</evidence>
<feature type="non-terminal residue" evidence="2">
    <location>
        <position position="1"/>
    </location>
</feature>
<accession>A0A0L7KR15</accession>
<dbReference type="InterPro" id="IPR000994">
    <property type="entry name" value="Pept_M24"/>
</dbReference>
<gene>
    <name evidence="2" type="ORF">OBRU01_22320</name>
</gene>
<dbReference type="AlphaFoldDB" id="A0A0L7KR15"/>
<dbReference type="STRING" id="104452.A0A0L7KR15"/>
<sequence length="207" mass="22680">KRFGVYNIVNPVETTPSRIVPEHIEKPDYISAKALVIPTKPEVKDVNQLRGMKRSCKLACNILAQVQSVVKPGVTTDDIDELVHNLAIKAGAYPSPLHYSGFPKSVCTSVNNVCVHGIPDLRPLEDGDIVNVDITVYFKGFHGDCSKTFKVGDVDDLGQQLISVTEECLDIVTNEYQGVMKPGMTFTIEPVLSHGAEDTVILEDGWT</sequence>
<evidence type="ECO:0000259" key="1">
    <source>
        <dbReference type="Pfam" id="PF00557"/>
    </source>
</evidence>
<organism evidence="2 3">
    <name type="scientific">Operophtera brumata</name>
    <name type="common">Winter moth</name>
    <name type="synonym">Phalaena brumata</name>
    <dbReference type="NCBI Taxonomy" id="104452"/>
    <lineage>
        <taxon>Eukaryota</taxon>
        <taxon>Metazoa</taxon>
        <taxon>Ecdysozoa</taxon>
        <taxon>Arthropoda</taxon>
        <taxon>Hexapoda</taxon>
        <taxon>Insecta</taxon>
        <taxon>Pterygota</taxon>
        <taxon>Neoptera</taxon>
        <taxon>Endopterygota</taxon>
        <taxon>Lepidoptera</taxon>
        <taxon>Glossata</taxon>
        <taxon>Ditrysia</taxon>
        <taxon>Geometroidea</taxon>
        <taxon>Geometridae</taxon>
        <taxon>Larentiinae</taxon>
        <taxon>Operophtera</taxon>
    </lineage>
</organism>
<feature type="non-terminal residue" evidence="2">
    <location>
        <position position="207"/>
    </location>
</feature>